<proteinExistence type="inferred from homology"/>
<dbReference type="Pfam" id="PF00168">
    <property type="entry name" value="C2"/>
    <property type="match status" value="1"/>
</dbReference>
<keyword evidence="4" id="KW-0969">Cilium</keyword>
<dbReference type="Pfam" id="PF18111">
    <property type="entry name" value="RPGR1_C"/>
    <property type="match status" value="1"/>
</dbReference>
<feature type="domain" description="C2" evidence="8">
    <location>
        <begin position="759"/>
        <end position="882"/>
    </location>
</feature>
<dbReference type="GO" id="GO:0005856">
    <property type="term" value="C:cytoskeleton"/>
    <property type="evidence" value="ECO:0007669"/>
    <property type="project" value="UniProtKB-ARBA"/>
</dbReference>
<protein>
    <submittedName>
        <fullName evidence="9">RPGRIP1-like</fullName>
    </submittedName>
</protein>
<comment type="subcellular location">
    <subcellularLocation>
        <location evidence="1">Cell projection</location>
        <location evidence="1">Cilium</location>
    </subcellularLocation>
</comment>
<feature type="compositionally biased region" description="Polar residues" evidence="7">
    <location>
        <begin position="1005"/>
        <end position="1016"/>
    </location>
</feature>
<feature type="coiled-coil region" evidence="6">
    <location>
        <begin position="306"/>
        <end position="371"/>
    </location>
</feature>
<evidence type="ECO:0000256" key="3">
    <source>
        <dbReference type="ARBA" id="ARBA00023054"/>
    </source>
</evidence>
<evidence type="ECO:0000256" key="5">
    <source>
        <dbReference type="ARBA" id="ARBA00023273"/>
    </source>
</evidence>
<dbReference type="GO" id="GO:1905515">
    <property type="term" value="P:non-motile cilium assembly"/>
    <property type="evidence" value="ECO:0007669"/>
    <property type="project" value="TreeGrafter"/>
</dbReference>
<evidence type="ECO:0000313" key="9">
    <source>
        <dbReference type="EMBL" id="SBR49653.1"/>
    </source>
</evidence>
<dbReference type="SMART" id="SM00239">
    <property type="entry name" value="C2"/>
    <property type="match status" value="2"/>
</dbReference>
<sequence>MSRVLDETAADAPVRDVTIDASRLTAAPPDVFYQHTRTQRNISRVSREELEDQFLRLHEETLQLKQQIHNKDDKIKKLGTKLMRLVKDRGRMEQLAVGGAQPPPRLRDVEMEQMVEELQEKVRVLQAEKEGLKQSLLVAQQQLLNSSNQRPSPYGHAAPRVNSGLRRLRDTSSPSPQRPRSLKSLDEGVRPPTGLLPRYGHSLLEEARAEIRSLETLVDSQRSCIEELEGTLEQQREELRRKDEEYEERLLQARKQHSSSLRFQVNSNTSMIRLQKQLADRSNCVTELEGRYVQLQEAQRTLKVSHDAAMVKLDELSAQLKDERLKNLQLNKQLQMENINKVQMEQLQEQVTELEQERDLLKDNNKKLLNSIFDVSQQQKWQIQEQQLKVQITQLETAQKADLKDKNKILDQLRVEQDKNQQLVEQKTQLHMQFLEQKQQVEELKNHLKFYSQENDYSVAELTEALLLIKKRQKSGDLGFLLEVDKEASSSMEAKLRAAHAETIQELEKTRNLLNIESQISRDYKMELEAAVQKMNSNRVEYEKKLDHQAQLLDSRAAKISRLEAQLKDFAYGHKTHIFKPDLTTGDEMKELGEALDLEHGESLLEIQIVGASLSPHILPVLGDVESSTFCTYSFYLFGLHSTPVVAGLSPRYGFTSKYVVHLDEYFLDYLSRCAVLVELHQVLGLDWRTLGMCQLPLHQLHQLHQQDRKVQGNIPLVGTHKELQYIGSVDYWIRLTVPETKTTHPNREKLQSVGSLHTRLSPHSQLLQAPSSSWNQLFITVHRCSNLKPRISHSPSPYVVYKFFTFPDYPTATVHDSFDPEFNDFQSFSILMDQDLDQYLKSELLEIYVFDYKEKQMDVYLGKAQVPLLSLTHNQEVSGVFDLTAFSGLPAGSIDVTLRWNSSYRPPPGTFDASESLHFVSQRKHVEELTDSEPQQQNIEKETTETRLEVVEKLQMDRTPLYSSHGTEAALAPAKELMSKLRGQSPREDGPAAKRVTFIDATPADTQVGSKASQRATEEEGDEEFHVSEGQLVPSTQSDLDDSDISEEIMEDVEEAPAATDCQTALTQSDSDDCIIQRPEAGGKPLERVRVQVVSLSLTPESRLVRDDSVVRLFVEYNFLDLPTQETPMSLPKPPQGRSIYFNYSQVFPVDAERNGARRRLLQAVLLGRNPDMDRIRFMVVSEPPEEEEQEKECEDVGVAYLKIHEMLENQEDLMEASLMVWDLNDGSEVLGRLTVSVEGLDVLRAIMEDHSLE</sequence>
<feature type="region of interest" description="Disordered" evidence="7">
    <location>
        <begin position="999"/>
        <end position="1042"/>
    </location>
</feature>
<dbReference type="Pfam" id="PF11618">
    <property type="entry name" value="C2-C2_1"/>
    <property type="match status" value="1"/>
</dbReference>
<dbReference type="CDD" id="cd00030">
    <property type="entry name" value="C2"/>
    <property type="match status" value="1"/>
</dbReference>
<feature type="coiled-coil region" evidence="6">
    <location>
        <begin position="497"/>
        <end position="545"/>
    </location>
</feature>
<evidence type="ECO:0000256" key="4">
    <source>
        <dbReference type="ARBA" id="ARBA00023069"/>
    </source>
</evidence>
<dbReference type="InterPro" id="IPR031139">
    <property type="entry name" value="RPGRIP1_fam"/>
</dbReference>
<dbReference type="AlphaFoldDB" id="A0A1A8LYR0"/>
<reference evidence="9" key="1">
    <citation type="submission" date="2016-05" db="EMBL/GenBank/DDBJ databases">
        <authorList>
            <person name="Lavstsen T."/>
            <person name="Jespersen J.S."/>
        </authorList>
    </citation>
    <scope>NUCLEOTIDE SEQUENCE</scope>
    <source>
        <tissue evidence="9">Brain</tissue>
    </source>
</reference>
<dbReference type="SUPFAM" id="SSF49562">
    <property type="entry name" value="C2 domain (Calcium/lipid-binding domain, CaLB)"/>
    <property type="match status" value="2"/>
</dbReference>
<dbReference type="PANTHER" id="PTHR14240:SF1">
    <property type="entry name" value="PROTEIN FANTOM-RELATED"/>
    <property type="match status" value="1"/>
</dbReference>
<dbReference type="InterPro" id="IPR041091">
    <property type="entry name" value="RPGRIP1_C"/>
</dbReference>
<dbReference type="EMBL" id="HAEF01010048">
    <property type="protein sequence ID" value="SBR49653.1"/>
    <property type="molecule type" value="Transcribed_RNA"/>
</dbReference>
<evidence type="ECO:0000256" key="1">
    <source>
        <dbReference type="ARBA" id="ARBA00004138"/>
    </source>
</evidence>
<name>A0A1A8LYR0_9TELE</name>
<feature type="coiled-coil region" evidence="6">
    <location>
        <begin position="204"/>
        <end position="256"/>
    </location>
</feature>
<feature type="coiled-coil region" evidence="6">
    <location>
        <begin position="406"/>
        <end position="454"/>
    </location>
</feature>
<gene>
    <name evidence="9" type="primary">RPGRIP1L</name>
</gene>
<evidence type="ECO:0000256" key="7">
    <source>
        <dbReference type="SAM" id="MobiDB-lite"/>
    </source>
</evidence>
<dbReference type="InterPro" id="IPR021656">
    <property type="entry name" value="C2-C2_1"/>
</dbReference>
<evidence type="ECO:0000259" key="8">
    <source>
        <dbReference type="PROSITE" id="PS50004"/>
    </source>
</evidence>
<dbReference type="PANTHER" id="PTHR14240">
    <property type="entry name" value="RETINITIS PIGMENTOSA GTPASE REGULATOR-INTERACTING PROTEIN"/>
    <property type="match status" value="1"/>
</dbReference>
<dbReference type="PROSITE" id="PS50004">
    <property type="entry name" value="C2"/>
    <property type="match status" value="1"/>
</dbReference>
<dbReference type="GO" id="GO:0046548">
    <property type="term" value="P:retinal rod cell development"/>
    <property type="evidence" value="ECO:0007669"/>
    <property type="project" value="TreeGrafter"/>
</dbReference>
<accession>A0A1A8LYR0</accession>
<evidence type="ECO:0000256" key="6">
    <source>
        <dbReference type="SAM" id="Coils"/>
    </source>
</evidence>
<dbReference type="GO" id="GO:0032391">
    <property type="term" value="C:photoreceptor connecting cilium"/>
    <property type="evidence" value="ECO:0007669"/>
    <property type="project" value="TreeGrafter"/>
</dbReference>
<keyword evidence="3 6" id="KW-0175">Coiled coil</keyword>
<feature type="region of interest" description="Disordered" evidence="7">
    <location>
        <begin position="145"/>
        <end position="198"/>
    </location>
</feature>
<comment type="similarity">
    <text evidence="2">Belongs to the RPGRIP1 family.</text>
</comment>
<dbReference type="Gene3D" id="2.60.40.150">
    <property type="entry name" value="C2 domain"/>
    <property type="match status" value="3"/>
</dbReference>
<reference evidence="9" key="2">
    <citation type="submission" date="2016-06" db="EMBL/GenBank/DDBJ databases">
        <title>The genome of a short-lived fish provides insights into sex chromosome evolution and the genetic control of aging.</title>
        <authorList>
            <person name="Reichwald K."/>
            <person name="Felder M."/>
            <person name="Petzold A."/>
            <person name="Koch P."/>
            <person name="Groth M."/>
            <person name="Platzer M."/>
        </authorList>
    </citation>
    <scope>NUCLEOTIDE SEQUENCE</scope>
    <source>
        <tissue evidence="9">Brain</tissue>
    </source>
</reference>
<keyword evidence="5" id="KW-0966">Cell projection</keyword>
<dbReference type="InterPro" id="IPR035892">
    <property type="entry name" value="C2_domain_sf"/>
</dbReference>
<dbReference type="InterPro" id="IPR000008">
    <property type="entry name" value="C2_dom"/>
</dbReference>
<evidence type="ECO:0000256" key="2">
    <source>
        <dbReference type="ARBA" id="ARBA00006042"/>
    </source>
</evidence>
<organism evidence="9">
    <name type="scientific">Nothobranchius pienaari</name>
    <dbReference type="NCBI Taxonomy" id="704102"/>
    <lineage>
        <taxon>Eukaryota</taxon>
        <taxon>Metazoa</taxon>
        <taxon>Chordata</taxon>
        <taxon>Craniata</taxon>
        <taxon>Vertebrata</taxon>
        <taxon>Euteleostomi</taxon>
        <taxon>Actinopterygii</taxon>
        <taxon>Neopterygii</taxon>
        <taxon>Teleostei</taxon>
        <taxon>Neoteleostei</taxon>
        <taxon>Acanthomorphata</taxon>
        <taxon>Ovalentaria</taxon>
        <taxon>Atherinomorphae</taxon>
        <taxon>Cyprinodontiformes</taxon>
        <taxon>Nothobranchiidae</taxon>
        <taxon>Nothobranchius</taxon>
    </lineage>
</organism>
<feature type="coiled-coil region" evidence="6">
    <location>
        <begin position="108"/>
        <end position="142"/>
    </location>
</feature>